<organism evidence="2 3">
    <name type="scientific">Pontibacillus yanchengensis</name>
    <dbReference type="NCBI Taxonomy" id="462910"/>
    <lineage>
        <taxon>Bacteria</taxon>
        <taxon>Bacillati</taxon>
        <taxon>Bacillota</taxon>
        <taxon>Bacilli</taxon>
        <taxon>Bacillales</taxon>
        <taxon>Bacillaceae</taxon>
        <taxon>Pontibacillus</taxon>
    </lineage>
</organism>
<dbReference type="OrthoDB" id="9795247at2"/>
<sequence length="296" mass="30558">MQQVIGIDLGGTNLRVAVVNEDGTLVKETSTPTDSDRGPEAIIEDMIRFITDFQVEFPGITGVGIGSPGPLDAETGVILNPPNLPGWKHVPLTKQIREAVNLPVFLENDANVAALAEATSGAGVGYESVYYITWSTGIGGGFVLKGKLQPGSAGYAGEIGNMIVQPGGTQYATLNPGALEAVASGTAIGLEGKRQLGIDGGAEAVFNLANKGNTEAKRIIDDAMDYLAIGIANITFALDPSLFILGGGVMQAGDELLTSLHEKVHSILYEGQKVEMKKATLGGKAGVIGAAQLALA</sequence>
<gene>
    <name evidence="2" type="ORF">GLW05_10010</name>
</gene>
<accession>A0A6I5A0Y1</accession>
<comment type="caution">
    <text evidence="2">The sequence shown here is derived from an EMBL/GenBank/DDBJ whole genome shotgun (WGS) entry which is preliminary data.</text>
</comment>
<protein>
    <submittedName>
        <fullName evidence="2">ROK family protein</fullName>
    </submittedName>
</protein>
<dbReference type="EMBL" id="WMEQ01000006">
    <property type="protein sequence ID" value="MYL33933.1"/>
    <property type="molecule type" value="Genomic_DNA"/>
</dbReference>
<dbReference type="Pfam" id="PF00480">
    <property type="entry name" value="ROK"/>
    <property type="match status" value="1"/>
</dbReference>
<dbReference type="Gene3D" id="3.30.420.40">
    <property type="match status" value="2"/>
</dbReference>
<dbReference type="PANTHER" id="PTHR18964">
    <property type="entry name" value="ROK (REPRESSOR, ORF, KINASE) FAMILY"/>
    <property type="match status" value="1"/>
</dbReference>
<evidence type="ECO:0000313" key="3">
    <source>
        <dbReference type="Proteomes" id="UP000468638"/>
    </source>
</evidence>
<comment type="similarity">
    <text evidence="1">Belongs to the ROK (NagC/XylR) family.</text>
</comment>
<dbReference type="RefSeq" id="WP_160909608.1">
    <property type="nucleotide sequence ID" value="NZ_WMEQ01000006.1"/>
</dbReference>
<dbReference type="PANTHER" id="PTHR18964:SF149">
    <property type="entry name" value="BIFUNCTIONAL UDP-N-ACETYLGLUCOSAMINE 2-EPIMERASE_N-ACETYLMANNOSAMINE KINASE"/>
    <property type="match status" value="1"/>
</dbReference>
<evidence type="ECO:0000313" key="2">
    <source>
        <dbReference type="EMBL" id="MYL33933.1"/>
    </source>
</evidence>
<reference evidence="2 3" key="1">
    <citation type="submission" date="2019-11" db="EMBL/GenBank/DDBJ databases">
        <title>Genome sequences of 17 halophilic strains isolated from different environments.</title>
        <authorList>
            <person name="Furrow R.E."/>
        </authorList>
    </citation>
    <scope>NUCLEOTIDE SEQUENCE [LARGE SCALE GENOMIC DNA]</scope>
    <source>
        <strain evidence="2 3">22514_16_FS</strain>
    </source>
</reference>
<name>A0A6I5A0Y1_9BACI</name>
<dbReference type="Proteomes" id="UP000468638">
    <property type="component" value="Unassembled WGS sequence"/>
</dbReference>
<dbReference type="InterPro" id="IPR000600">
    <property type="entry name" value="ROK"/>
</dbReference>
<dbReference type="InterPro" id="IPR043129">
    <property type="entry name" value="ATPase_NBD"/>
</dbReference>
<dbReference type="SUPFAM" id="SSF53067">
    <property type="entry name" value="Actin-like ATPase domain"/>
    <property type="match status" value="1"/>
</dbReference>
<proteinExistence type="inferred from homology"/>
<dbReference type="AlphaFoldDB" id="A0A6I5A0Y1"/>
<evidence type="ECO:0000256" key="1">
    <source>
        <dbReference type="ARBA" id="ARBA00006479"/>
    </source>
</evidence>